<dbReference type="Pfam" id="PF13639">
    <property type="entry name" value="zf-RING_2"/>
    <property type="match status" value="1"/>
</dbReference>
<dbReference type="EMBL" id="CAUYUE010000003">
    <property type="protein sequence ID" value="CAK0753188.1"/>
    <property type="molecule type" value="Genomic_DNA"/>
</dbReference>
<feature type="domain" description="RING-type" evidence="6">
    <location>
        <begin position="190"/>
        <end position="234"/>
    </location>
</feature>
<protein>
    <recommendedName>
        <fullName evidence="6">RING-type domain-containing protein</fullName>
    </recommendedName>
</protein>
<evidence type="ECO:0000256" key="1">
    <source>
        <dbReference type="ARBA" id="ARBA00022723"/>
    </source>
</evidence>
<dbReference type="InterPro" id="IPR013083">
    <property type="entry name" value="Znf_RING/FYVE/PHD"/>
</dbReference>
<dbReference type="GO" id="GO:0008270">
    <property type="term" value="F:zinc ion binding"/>
    <property type="evidence" value="ECO:0007669"/>
    <property type="project" value="UniProtKB-KW"/>
</dbReference>
<feature type="compositionally biased region" description="Polar residues" evidence="5">
    <location>
        <begin position="42"/>
        <end position="51"/>
    </location>
</feature>
<dbReference type="SMART" id="SM00184">
    <property type="entry name" value="RING"/>
    <property type="match status" value="1"/>
</dbReference>
<dbReference type="SUPFAM" id="SSF57850">
    <property type="entry name" value="RING/U-box"/>
    <property type="match status" value="1"/>
</dbReference>
<name>A0AAV1HYS1_9CHLO</name>
<feature type="region of interest" description="Disordered" evidence="5">
    <location>
        <begin position="35"/>
        <end position="57"/>
    </location>
</feature>
<gene>
    <name evidence="7" type="ORF">CVIRNUC_002202</name>
</gene>
<dbReference type="InterPro" id="IPR001841">
    <property type="entry name" value="Znf_RING"/>
</dbReference>
<dbReference type="GO" id="GO:0005634">
    <property type="term" value="C:nucleus"/>
    <property type="evidence" value="ECO:0007669"/>
    <property type="project" value="TreeGrafter"/>
</dbReference>
<dbReference type="CDD" id="cd16454">
    <property type="entry name" value="RING-H2_PA-TM-RING"/>
    <property type="match status" value="1"/>
</dbReference>
<evidence type="ECO:0000256" key="5">
    <source>
        <dbReference type="SAM" id="MobiDB-lite"/>
    </source>
</evidence>
<dbReference type="InterPro" id="IPR051834">
    <property type="entry name" value="RING_finger_E3_ligase"/>
</dbReference>
<dbReference type="GO" id="GO:0061630">
    <property type="term" value="F:ubiquitin protein ligase activity"/>
    <property type="evidence" value="ECO:0007669"/>
    <property type="project" value="TreeGrafter"/>
</dbReference>
<dbReference type="Proteomes" id="UP001314263">
    <property type="component" value="Unassembled WGS sequence"/>
</dbReference>
<evidence type="ECO:0000256" key="2">
    <source>
        <dbReference type="ARBA" id="ARBA00022771"/>
    </source>
</evidence>
<evidence type="ECO:0000259" key="6">
    <source>
        <dbReference type="PROSITE" id="PS50089"/>
    </source>
</evidence>
<evidence type="ECO:0000313" key="7">
    <source>
        <dbReference type="EMBL" id="CAK0753188.1"/>
    </source>
</evidence>
<keyword evidence="1" id="KW-0479">Metal-binding</keyword>
<comment type="caution">
    <text evidence="7">The sequence shown here is derived from an EMBL/GenBank/DDBJ whole genome shotgun (WGS) entry which is preliminary data.</text>
</comment>
<keyword evidence="3" id="KW-0862">Zinc</keyword>
<dbReference type="AlphaFoldDB" id="A0AAV1HYS1"/>
<reference evidence="7 8" key="1">
    <citation type="submission" date="2023-10" db="EMBL/GenBank/DDBJ databases">
        <authorList>
            <person name="Maclean D."/>
            <person name="Macfadyen A."/>
        </authorList>
    </citation>
    <scope>NUCLEOTIDE SEQUENCE [LARGE SCALE GENOMIC DNA]</scope>
</reference>
<dbReference type="PANTHER" id="PTHR45931">
    <property type="entry name" value="SI:CH211-59O9.10"/>
    <property type="match status" value="1"/>
</dbReference>
<proteinExistence type="predicted"/>
<accession>A0AAV1HYS1</accession>
<evidence type="ECO:0000256" key="3">
    <source>
        <dbReference type="ARBA" id="ARBA00022833"/>
    </source>
</evidence>
<evidence type="ECO:0000313" key="8">
    <source>
        <dbReference type="Proteomes" id="UP001314263"/>
    </source>
</evidence>
<organism evidence="7 8">
    <name type="scientific">Coccomyxa viridis</name>
    <dbReference type="NCBI Taxonomy" id="1274662"/>
    <lineage>
        <taxon>Eukaryota</taxon>
        <taxon>Viridiplantae</taxon>
        <taxon>Chlorophyta</taxon>
        <taxon>core chlorophytes</taxon>
        <taxon>Trebouxiophyceae</taxon>
        <taxon>Trebouxiophyceae incertae sedis</taxon>
        <taxon>Coccomyxaceae</taxon>
        <taxon>Coccomyxa</taxon>
    </lineage>
</organism>
<keyword evidence="2 4" id="KW-0863">Zinc-finger</keyword>
<dbReference type="PANTHER" id="PTHR45931:SF3">
    <property type="entry name" value="RING ZINC FINGER-CONTAINING PROTEIN"/>
    <property type="match status" value="1"/>
</dbReference>
<dbReference type="PROSITE" id="PS50089">
    <property type="entry name" value="ZF_RING_2"/>
    <property type="match status" value="1"/>
</dbReference>
<keyword evidence="8" id="KW-1185">Reference proteome</keyword>
<sequence length="241" mass="26295">MTWLETVGNVITTGALCTWAAYDLYRRWNGPARVNGGARSVTDASSGSRAASESLPPPGIRTVMHSGDGWQTTTIAFQGGTQEALITLQELLRAPGGLDPEHPAILNLLEHLHQDVEAGGSLMGNPALRRIAQAGPRDFTEADYEMLSALDEGVRRRRPLSQAQLESLPTHVHSSRQEGLKSTAEEERSCSICLEGFKDREVVKTLPCLHHFHAGCIEEWLRREGQAVSCPVCKTAVFEGQ</sequence>
<dbReference type="GO" id="GO:0006511">
    <property type="term" value="P:ubiquitin-dependent protein catabolic process"/>
    <property type="evidence" value="ECO:0007669"/>
    <property type="project" value="TreeGrafter"/>
</dbReference>
<dbReference type="Gene3D" id="3.30.40.10">
    <property type="entry name" value="Zinc/RING finger domain, C3HC4 (zinc finger)"/>
    <property type="match status" value="1"/>
</dbReference>
<evidence type="ECO:0000256" key="4">
    <source>
        <dbReference type="PROSITE-ProRule" id="PRU00175"/>
    </source>
</evidence>